<feature type="transmembrane region" description="Helical" evidence="1">
    <location>
        <begin position="121"/>
        <end position="140"/>
    </location>
</feature>
<accession>E7FW23</accession>
<dbReference type="InterPro" id="IPR052712">
    <property type="entry name" value="Acid_resist_chaperone_HdeD"/>
</dbReference>
<evidence type="ECO:0000313" key="2">
    <source>
        <dbReference type="EMBL" id="EFY09093.1"/>
    </source>
</evidence>
<dbReference type="RefSeq" id="WP_003775183.1">
    <property type="nucleotide sequence ID" value="NZ_ACLK02000002.1"/>
</dbReference>
<dbReference type="AlphaFoldDB" id="E7FW23"/>
<feature type="transmembrane region" description="Helical" evidence="1">
    <location>
        <begin position="94"/>
        <end position="114"/>
    </location>
</feature>
<keyword evidence="1" id="KW-0812">Transmembrane</keyword>
<keyword evidence="1" id="KW-1133">Transmembrane helix</keyword>
<protein>
    <recommendedName>
        <fullName evidence="4">Acid-resistance membrane protein</fullName>
    </recommendedName>
</protein>
<feature type="transmembrane region" description="Helical" evidence="1">
    <location>
        <begin position="146"/>
        <end position="170"/>
    </location>
</feature>
<dbReference type="Proteomes" id="UP000003028">
    <property type="component" value="Unassembled WGS sequence"/>
</dbReference>
<dbReference type="EMBL" id="ACLK02000002">
    <property type="protein sequence ID" value="EFY09093.1"/>
    <property type="molecule type" value="Genomic_DNA"/>
</dbReference>
<evidence type="ECO:0000256" key="1">
    <source>
        <dbReference type="SAM" id="Phobius"/>
    </source>
</evidence>
<feature type="transmembrane region" description="Helical" evidence="1">
    <location>
        <begin position="32"/>
        <end position="55"/>
    </location>
</feature>
<evidence type="ECO:0000313" key="3">
    <source>
        <dbReference type="Proteomes" id="UP000003028"/>
    </source>
</evidence>
<keyword evidence="3" id="KW-1185">Reference proteome</keyword>
<feature type="transmembrane region" description="Helical" evidence="1">
    <location>
        <begin position="67"/>
        <end position="88"/>
    </location>
</feature>
<sequence>MNSWKNRVLSFVVGIILAVVGFIIIANPDEALVSLILVIGVFLLISGFVAVIDSIRIPAFIPGKSLLMVEGIMQMIIGGLFAFGNQFIASAVLGYLLVFTMIISSIVHISFVSAISRGGMAIFSIILNIITIGLGVYVLFNPILASGILITAVGFQFIIAGIERMVIIFIPTDSI</sequence>
<gene>
    <name evidence="2" type="ORF">HMPREF0357_11200</name>
</gene>
<dbReference type="STRING" id="1648.A2I91_03470"/>
<organism evidence="2 3">
    <name type="scientific">Erysipelothrix rhusiopathiae ATCC 19414</name>
    <dbReference type="NCBI Taxonomy" id="525280"/>
    <lineage>
        <taxon>Bacteria</taxon>
        <taxon>Bacillati</taxon>
        <taxon>Bacillota</taxon>
        <taxon>Erysipelotrichia</taxon>
        <taxon>Erysipelotrichales</taxon>
        <taxon>Erysipelotrichaceae</taxon>
        <taxon>Erysipelothrix</taxon>
    </lineage>
</organism>
<feature type="transmembrane region" description="Helical" evidence="1">
    <location>
        <begin position="7"/>
        <end position="26"/>
    </location>
</feature>
<dbReference type="PANTHER" id="PTHR34989:SF1">
    <property type="entry name" value="PROTEIN HDED"/>
    <property type="match status" value="1"/>
</dbReference>
<evidence type="ECO:0008006" key="4">
    <source>
        <dbReference type="Google" id="ProtNLM"/>
    </source>
</evidence>
<comment type="caution">
    <text evidence="2">The sequence shown here is derived from an EMBL/GenBank/DDBJ whole genome shotgun (WGS) entry which is preliminary data.</text>
</comment>
<dbReference type="OrthoDB" id="9927136at2"/>
<dbReference type="Pfam" id="PF03729">
    <property type="entry name" value="DUF308"/>
    <property type="match status" value="2"/>
</dbReference>
<dbReference type="PANTHER" id="PTHR34989">
    <property type="entry name" value="PROTEIN HDED"/>
    <property type="match status" value="1"/>
</dbReference>
<keyword evidence="1" id="KW-0472">Membrane</keyword>
<reference evidence="2" key="1">
    <citation type="submission" date="2011-01" db="EMBL/GenBank/DDBJ databases">
        <authorList>
            <person name="Muzny D."/>
            <person name="Qin X."/>
            <person name="Buhay C."/>
            <person name="Dugan-Rocha S."/>
            <person name="Ding Y."/>
            <person name="Chen G."/>
            <person name="Hawes A."/>
            <person name="Holder M."/>
            <person name="Jhangiani S."/>
            <person name="Johnson A."/>
            <person name="Khan Z."/>
            <person name="Li Z."/>
            <person name="Liu W."/>
            <person name="Liu X."/>
            <person name="Perez L."/>
            <person name="Shen H."/>
            <person name="Wang Q."/>
            <person name="Watt J."/>
            <person name="Xi L."/>
            <person name="Xin Y."/>
            <person name="Zhou J."/>
            <person name="Deng J."/>
            <person name="Jiang H."/>
            <person name="Liu Y."/>
            <person name="Qu J."/>
            <person name="Song X.-Z."/>
            <person name="Zhang L."/>
            <person name="Villasana D."/>
            <person name="Johnson A."/>
            <person name="Liu J."/>
            <person name="Liyanage D."/>
            <person name="Lorensuhewa L."/>
            <person name="Robinson T."/>
            <person name="Song A."/>
            <person name="Song B.-B."/>
            <person name="Dinh H."/>
            <person name="Thornton R."/>
            <person name="Coyle M."/>
            <person name="Francisco L."/>
            <person name="Jackson L."/>
            <person name="Javaid M."/>
            <person name="Korchina V."/>
            <person name="Kovar C."/>
            <person name="Mata R."/>
            <person name="Mathew T."/>
            <person name="Ngo R."/>
            <person name="Nguyen L."/>
            <person name="Nguyen N."/>
            <person name="Okwuonu G."/>
            <person name="Ongeri F."/>
            <person name="Pham C."/>
            <person name="Simmons D."/>
            <person name="Wilczek-Boney K."/>
            <person name="Hale W."/>
            <person name="Jakkamsetti A."/>
            <person name="Pham P."/>
            <person name="Ruth R."/>
            <person name="San Lucas F."/>
            <person name="Warren J."/>
            <person name="Zhang J."/>
            <person name="Zhao Z."/>
            <person name="Zhou C."/>
            <person name="Zhu D."/>
            <person name="Lee S."/>
            <person name="Bess C."/>
            <person name="Blankenburg K."/>
            <person name="Forbes L."/>
            <person name="Fu Q."/>
            <person name="Gubbala S."/>
            <person name="Hirani K."/>
            <person name="Jayaseelan J.C."/>
            <person name="Lara F."/>
            <person name="Munidasa M."/>
            <person name="Palculict T."/>
            <person name="Patil S."/>
            <person name="Pu L.-L."/>
            <person name="Saada N."/>
            <person name="Tang L."/>
            <person name="Weissenberger G."/>
            <person name="Zhu Y."/>
            <person name="Hemphill L."/>
            <person name="Shang Y."/>
            <person name="Youmans B."/>
            <person name="Ayvaz T."/>
            <person name="Ross M."/>
            <person name="Santibanez J."/>
            <person name="Aqrawi P."/>
            <person name="Gross S."/>
            <person name="Joshi V."/>
            <person name="Fowler G."/>
            <person name="Nazareth L."/>
            <person name="Reid J."/>
            <person name="Worley K."/>
            <person name="Petrosino J."/>
            <person name="Highlander S."/>
            <person name="Gibbs R."/>
        </authorList>
    </citation>
    <scope>NUCLEOTIDE SEQUENCE [LARGE SCALE GENOMIC DNA]</scope>
    <source>
        <strain evidence="2">ATCC 19414</strain>
    </source>
</reference>
<dbReference type="GO" id="GO:0005886">
    <property type="term" value="C:plasma membrane"/>
    <property type="evidence" value="ECO:0007669"/>
    <property type="project" value="TreeGrafter"/>
</dbReference>
<proteinExistence type="predicted"/>
<dbReference type="InterPro" id="IPR005325">
    <property type="entry name" value="DUF308_memb"/>
</dbReference>
<name>E7FW23_ERYRH</name>